<keyword evidence="2" id="KW-0812">Transmembrane</keyword>
<keyword evidence="2" id="KW-0472">Membrane</keyword>
<dbReference type="PANTHER" id="PTHR34064">
    <property type="entry name" value="OS04G0672300 PROTEIN"/>
    <property type="match status" value="1"/>
</dbReference>
<proteinExistence type="predicted"/>
<sequence>MELADIPKSGVITPGEVNSGLEKAVISDQTNRFQYNTKSDSFIIDMDNLSNKEISHNSRISRNFSRKGMLRGGSKIGQDNGDGDEAGESISPLGKRGGGGGGSSTLEKQAVVGREELVVGGSGGVGVGALSHETAISSTQWSVGAEKLSIRRNSFKRSPQPCSWYLDPRKIFLFCATLSCVGTMLLIYLTFSSGLLKVEESELGS</sequence>
<dbReference type="GeneID" id="103484588"/>
<dbReference type="Proteomes" id="UP001652600">
    <property type="component" value="Chromosome 8"/>
</dbReference>
<accession>A0ABM3L3I8</accession>
<feature type="transmembrane region" description="Helical" evidence="2">
    <location>
        <begin position="171"/>
        <end position="191"/>
    </location>
</feature>
<reference evidence="4" key="1">
    <citation type="submission" date="2025-08" db="UniProtKB">
        <authorList>
            <consortium name="RefSeq"/>
        </authorList>
    </citation>
    <scope>IDENTIFICATION</scope>
    <source>
        <tissue evidence="4">Stem</tissue>
    </source>
</reference>
<feature type="region of interest" description="Disordered" evidence="1">
    <location>
        <begin position="67"/>
        <end position="106"/>
    </location>
</feature>
<name>A0ABM3L3I8_CUCME</name>
<keyword evidence="2" id="KW-1133">Transmembrane helix</keyword>
<keyword evidence="3" id="KW-1185">Reference proteome</keyword>
<evidence type="ECO:0000313" key="4">
    <source>
        <dbReference type="RefSeq" id="XP_050944597.1"/>
    </source>
</evidence>
<gene>
    <name evidence="4" type="primary">LOC103484588</name>
</gene>
<organism evidence="3 4">
    <name type="scientific">Cucumis melo</name>
    <name type="common">Muskmelon</name>
    <dbReference type="NCBI Taxonomy" id="3656"/>
    <lineage>
        <taxon>Eukaryota</taxon>
        <taxon>Viridiplantae</taxon>
        <taxon>Streptophyta</taxon>
        <taxon>Embryophyta</taxon>
        <taxon>Tracheophyta</taxon>
        <taxon>Spermatophyta</taxon>
        <taxon>Magnoliopsida</taxon>
        <taxon>eudicotyledons</taxon>
        <taxon>Gunneridae</taxon>
        <taxon>Pentapetalae</taxon>
        <taxon>rosids</taxon>
        <taxon>fabids</taxon>
        <taxon>Cucurbitales</taxon>
        <taxon>Cucurbitaceae</taxon>
        <taxon>Benincaseae</taxon>
        <taxon>Cucumis</taxon>
    </lineage>
</organism>
<evidence type="ECO:0000256" key="2">
    <source>
        <dbReference type="SAM" id="Phobius"/>
    </source>
</evidence>
<dbReference type="RefSeq" id="XP_050944597.1">
    <property type="nucleotide sequence ID" value="XM_051088640.1"/>
</dbReference>
<evidence type="ECO:0000256" key="1">
    <source>
        <dbReference type="SAM" id="MobiDB-lite"/>
    </source>
</evidence>
<protein>
    <submittedName>
        <fullName evidence="4">Uncharacterized protein LOC103484588 isoform X1</fullName>
    </submittedName>
</protein>
<evidence type="ECO:0000313" key="3">
    <source>
        <dbReference type="Proteomes" id="UP001652600"/>
    </source>
</evidence>
<dbReference type="PANTHER" id="PTHR34064:SF4">
    <property type="entry name" value="PROTEIN, PUTATIVE-RELATED"/>
    <property type="match status" value="1"/>
</dbReference>